<sequence length="321" mass="36078">MKSNLPSYNKLLSPDETVLVNIGKYVSLYAIDDSGLNELKRFNTLRNPSRAALSSDGKMLAYSNTSGHIAVHDIETGNLLVKSKCLSKEGYSLYFINNDSQLISSDWFGNIFVLDIKSAKITLLNSFPFHNATNLVPISNNSFMVLGSISTGETVAYDFLIQKDTGTFEKLFSSYPYRLETTSFACFKNEVYFYGDNINNSSDKWLDDDIAENALFSYNMSAKELHSIICIQELLGINCSLNSEYGYFTTICISSNKQYILIGYSKSIIIVDLLSKKHITTIKTKYLNSLHLVKSDTKVIIGTWNDIQIVDFIELCQLNSL</sequence>
<dbReference type="InterPro" id="IPR015943">
    <property type="entry name" value="WD40/YVTN_repeat-like_dom_sf"/>
</dbReference>
<evidence type="ECO:0000313" key="2">
    <source>
        <dbReference type="Proteomes" id="UP000516160"/>
    </source>
</evidence>
<dbReference type="AlphaFoldDB" id="A0A7G9W4A1"/>
<proteinExistence type="predicted"/>
<keyword evidence="2" id="KW-1185">Reference proteome</keyword>
<dbReference type="RefSeq" id="WP_213167182.1">
    <property type="nucleotide sequence ID" value="NZ_CP058559.1"/>
</dbReference>
<dbReference type="EMBL" id="CP058559">
    <property type="protein sequence ID" value="QNO13513.1"/>
    <property type="molecule type" value="Genomic_DNA"/>
</dbReference>
<protein>
    <recommendedName>
        <fullName evidence="3">WD40 repeat domain-containing protein</fullName>
    </recommendedName>
</protein>
<reference evidence="1 2" key="1">
    <citation type="submission" date="2020-07" db="EMBL/GenBank/DDBJ databases">
        <title>Alkalicella. sp. LB2 genome.</title>
        <authorList>
            <person name="Postec A."/>
            <person name="Quemeneur M."/>
        </authorList>
    </citation>
    <scope>NUCLEOTIDE SEQUENCE [LARGE SCALE GENOMIC DNA]</scope>
    <source>
        <strain evidence="1 2">LB2</strain>
    </source>
</reference>
<organism evidence="1 2">
    <name type="scientific">Alkalicella caledoniensis</name>
    <dbReference type="NCBI Taxonomy" id="2731377"/>
    <lineage>
        <taxon>Bacteria</taxon>
        <taxon>Bacillati</taxon>
        <taxon>Bacillota</taxon>
        <taxon>Clostridia</taxon>
        <taxon>Eubacteriales</taxon>
        <taxon>Proteinivoracaceae</taxon>
        <taxon>Alkalicella</taxon>
    </lineage>
</organism>
<dbReference type="SUPFAM" id="SSF50969">
    <property type="entry name" value="YVTN repeat-like/Quinoprotein amine dehydrogenase"/>
    <property type="match status" value="1"/>
</dbReference>
<gene>
    <name evidence="1" type="ORF">HYG86_01385</name>
</gene>
<dbReference type="Gene3D" id="2.130.10.10">
    <property type="entry name" value="YVTN repeat-like/Quinoprotein amine dehydrogenase"/>
    <property type="match status" value="1"/>
</dbReference>
<evidence type="ECO:0000313" key="1">
    <source>
        <dbReference type="EMBL" id="QNO13513.1"/>
    </source>
</evidence>
<dbReference type="InterPro" id="IPR011044">
    <property type="entry name" value="Quino_amine_DH_bsu"/>
</dbReference>
<dbReference type="KEGG" id="acae:HYG86_01385"/>
<dbReference type="Proteomes" id="UP000516160">
    <property type="component" value="Chromosome"/>
</dbReference>
<evidence type="ECO:0008006" key="3">
    <source>
        <dbReference type="Google" id="ProtNLM"/>
    </source>
</evidence>
<accession>A0A7G9W4A1</accession>
<name>A0A7G9W4A1_ALKCA</name>